<dbReference type="EMBL" id="RWGY01000011">
    <property type="protein sequence ID" value="TVU32231.1"/>
    <property type="molecule type" value="Genomic_DNA"/>
</dbReference>
<dbReference type="OrthoDB" id="609077at2759"/>
<dbReference type="Pfam" id="PF07762">
    <property type="entry name" value="DUF1618"/>
    <property type="match status" value="1"/>
</dbReference>
<dbReference type="Proteomes" id="UP000324897">
    <property type="component" value="Chromosome 1"/>
</dbReference>
<reference evidence="2 3" key="1">
    <citation type="journal article" date="2019" name="Sci. Rep.">
        <title>A high-quality genome of Eragrostis curvula grass provides insights into Poaceae evolution and supports new strategies to enhance forage quality.</title>
        <authorList>
            <person name="Carballo J."/>
            <person name="Santos B.A.C.M."/>
            <person name="Zappacosta D."/>
            <person name="Garbus I."/>
            <person name="Selva J.P."/>
            <person name="Gallo C.A."/>
            <person name="Diaz A."/>
            <person name="Albertini E."/>
            <person name="Caccamo M."/>
            <person name="Echenique V."/>
        </authorList>
    </citation>
    <scope>NUCLEOTIDE SEQUENCE [LARGE SCALE GENOMIC DNA]</scope>
    <source>
        <strain evidence="3">cv. Victoria</strain>
        <tissue evidence="2">Leaf</tissue>
    </source>
</reference>
<comment type="caution">
    <text evidence="2">The sequence shown here is derived from an EMBL/GenBank/DDBJ whole genome shotgun (WGS) entry which is preliminary data.</text>
</comment>
<sequence length="280" mass="30613">MQEPTAAASRCSDVPACVLLDTVCRNEPCVNETTARAVTSAGWPLEVSFQLVEPTGLSRCLFHYAAPTSSESGDCRTSSARVTGADGAFVLICVRFPEPSGNDWTETEFFVYKAGPGAPSLHLIPRPYTCHLNSNYVAVISCDDDDGVPGGSHCLVVVPERNREAGSWMSYDYELQIFSTKTMLWSSKVARMAHDSEGYIDSNFHPGKVFAVGGGAVAWVDMRHGILLCDDMRREDPEMRVIQLPPLGPTNEPWLGRGSMAALDSIRDVTACRDGWLRFI</sequence>
<accession>A0A5J9V9R0</accession>
<dbReference type="PANTHER" id="PTHR33074">
    <property type="entry name" value="EXPRESSED PROTEIN-RELATED"/>
    <property type="match status" value="1"/>
</dbReference>
<evidence type="ECO:0000259" key="1">
    <source>
        <dbReference type="Pfam" id="PF07762"/>
    </source>
</evidence>
<dbReference type="AlphaFoldDB" id="A0A5J9V9R0"/>
<name>A0A5J9V9R0_9POAL</name>
<gene>
    <name evidence="2" type="ORF">EJB05_23953</name>
</gene>
<evidence type="ECO:0000313" key="3">
    <source>
        <dbReference type="Proteomes" id="UP000324897"/>
    </source>
</evidence>
<feature type="non-terminal residue" evidence="2">
    <location>
        <position position="1"/>
    </location>
</feature>
<protein>
    <recommendedName>
        <fullName evidence="1">DUF1618 domain-containing protein</fullName>
    </recommendedName>
</protein>
<organism evidence="2 3">
    <name type="scientific">Eragrostis curvula</name>
    <name type="common">weeping love grass</name>
    <dbReference type="NCBI Taxonomy" id="38414"/>
    <lineage>
        <taxon>Eukaryota</taxon>
        <taxon>Viridiplantae</taxon>
        <taxon>Streptophyta</taxon>
        <taxon>Embryophyta</taxon>
        <taxon>Tracheophyta</taxon>
        <taxon>Spermatophyta</taxon>
        <taxon>Magnoliopsida</taxon>
        <taxon>Liliopsida</taxon>
        <taxon>Poales</taxon>
        <taxon>Poaceae</taxon>
        <taxon>PACMAD clade</taxon>
        <taxon>Chloridoideae</taxon>
        <taxon>Eragrostideae</taxon>
        <taxon>Eragrostidinae</taxon>
        <taxon>Eragrostis</taxon>
    </lineage>
</organism>
<feature type="domain" description="DUF1618" evidence="1">
    <location>
        <begin position="219"/>
        <end position="280"/>
    </location>
</feature>
<proteinExistence type="predicted"/>
<dbReference type="Gramene" id="TVU32231">
    <property type="protein sequence ID" value="TVU32231"/>
    <property type="gene ID" value="EJB05_23953"/>
</dbReference>
<dbReference type="InterPro" id="IPR011676">
    <property type="entry name" value="DUF1618"/>
</dbReference>
<dbReference type="PANTHER" id="PTHR33074:SF127">
    <property type="entry name" value="OS04G0388000 PROTEIN"/>
    <property type="match status" value="1"/>
</dbReference>
<keyword evidence="3" id="KW-1185">Reference proteome</keyword>
<evidence type="ECO:0000313" key="2">
    <source>
        <dbReference type="EMBL" id="TVU32231.1"/>
    </source>
</evidence>